<accession>A0B7P9</accession>
<feature type="domain" description="GHMP kinase C-terminal" evidence="3">
    <location>
        <begin position="408"/>
        <end position="475"/>
    </location>
</feature>
<dbReference type="InterPro" id="IPR053442">
    <property type="entry name" value="Beta-RFA-P_synthase"/>
</dbReference>
<dbReference type="InterPro" id="IPR002800">
    <property type="entry name" value="Rv2949c-like"/>
</dbReference>
<proteinExistence type="predicted"/>
<evidence type="ECO:0000259" key="2">
    <source>
        <dbReference type="Pfam" id="PF00288"/>
    </source>
</evidence>
<evidence type="ECO:0000259" key="3">
    <source>
        <dbReference type="Pfam" id="PF08544"/>
    </source>
</evidence>
<organism evidence="4 5">
    <name type="scientific">Methanothrix thermoacetophila (strain DSM 6194 / JCM 14653 / NBRC 101360 / PT)</name>
    <name type="common">Methanosaeta thermophila</name>
    <dbReference type="NCBI Taxonomy" id="349307"/>
    <lineage>
        <taxon>Archaea</taxon>
        <taxon>Methanobacteriati</taxon>
        <taxon>Methanobacteriota</taxon>
        <taxon>Stenosarchaea group</taxon>
        <taxon>Methanomicrobia</taxon>
        <taxon>Methanotrichales</taxon>
        <taxon>Methanotrichaceae</taxon>
        <taxon>Methanothrix</taxon>
    </lineage>
</organism>
<dbReference type="OrthoDB" id="85156at2157"/>
<dbReference type="InterPro" id="IPR020568">
    <property type="entry name" value="Ribosomal_Su5_D2-typ_SF"/>
</dbReference>
<dbReference type="InterPro" id="IPR013750">
    <property type="entry name" value="GHMP_kinase_C_dom"/>
</dbReference>
<keyword evidence="5" id="KW-1185">Reference proteome</keyword>
<dbReference type="GO" id="GO:0005524">
    <property type="term" value="F:ATP binding"/>
    <property type="evidence" value="ECO:0007669"/>
    <property type="project" value="InterPro"/>
</dbReference>
<sequence>MTFAFPVAQEIAKLERIVGRLSPVQKMLLGTDGSVTSLLEVITGSPVGIETLEQRVVPATDDVARELDIDVGEDVNYRVVRLKNARTGETLIHAVSYTPLKRLEPGFKNDLMRADIPIGQILHKHRIESRRDITQTECEQADDRMSQLFNIFPKELMLSRRYKIIRKGEPLIAIRETFPYNMFQDTRRVIIETPARIHMTLTDLCGEAGRVDGGVGIALDKPNIVVEGEIDRDLSVEGEQSERALEAAKRVAERFGLGGARISVRSCYRTHVGLGSGTQLAVAVGKALCELYGEKASIREIASAVSRGGTSGIGVAAFEMGGFIVDGGHTFGPGREKSDFRPSSASSGVRPPPVIARHDFPESWRIVLAVPNIEKGAYGQREIDIFREYCPVPLSEVQELCYQIMVRMMPSVVEEDLDAFGMAVNRIQQLGFKRVEVELQHPMIKMLMQEMVSAGAACAGLSSFGPTVYAVTDTNTRDIESAARDVMGDIGGEIIITRSRNEGARIRTA</sequence>
<evidence type="ECO:0000313" key="4">
    <source>
        <dbReference type="EMBL" id="ABK14723.1"/>
    </source>
</evidence>
<feature type="domain" description="GHMP kinase N-terminal" evidence="2">
    <location>
        <begin position="244"/>
        <end position="322"/>
    </location>
</feature>
<evidence type="ECO:0000313" key="5">
    <source>
        <dbReference type="Proteomes" id="UP000000674"/>
    </source>
</evidence>
<dbReference type="GO" id="GO:0016740">
    <property type="term" value="F:transferase activity"/>
    <property type="evidence" value="ECO:0007669"/>
    <property type="project" value="UniProtKB-KW"/>
</dbReference>
<dbReference type="KEGG" id="mtp:Mthe_0935"/>
<reference evidence="4 5" key="1">
    <citation type="submission" date="2006-10" db="EMBL/GenBank/DDBJ databases">
        <title>Complete sequence of Methanosaeta thermophila PT.</title>
        <authorList>
            <consortium name="US DOE Joint Genome Institute"/>
            <person name="Copeland A."/>
            <person name="Lucas S."/>
            <person name="Lapidus A."/>
            <person name="Barry K."/>
            <person name="Detter J.C."/>
            <person name="Glavina del Rio T."/>
            <person name="Hammon N."/>
            <person name="Israni S."/>
            <person name="Pitluck S."/>
            <person name="Chain P."/>
            <person name="Malfatti S."/>
            <person name="Shin M."/>
            <person name="Vergez L."/>
            <person name="Schmutz J."/>
            <person name="Larimer F."/>
            <person name="Land M."/>
            <person name="Hauser L."/>
            <person name="Kyrpides N."/>
            <person name="Kim E."/>
            <person name="Smith K.S."/>
            <person name="Ingram-Smith C."/>
            <person name="Richardson P."/>
        </authorList>
    </citation>
    <scope>NUCLEOTIDE SEQUENCE [LARGE SCALE GENOMIC DNA]</scope>
    <source>
        <strain evidence="5">DSM 6194 / JCM 14653 / NBRC 101360 / PT</strain>
    </source>
</reference>
<dbReference type="PANTHER" id="PTHR20861">
    <property type="entry name" value="HOMOSERINE/4-DIPHOSPHOCYTIDYL-2-C-METHYL-D-ERYTHRITOL KINASE"/>
    <property type="match status" value="1"/>
</dbReference>
<dbReference type="SUPFAM" id="SSF64288">
    <property type="entry name" value="Chorismate lyase-like"/>
    <property type="match status" value="1"/>
</dbReference>
<dbReference type="STRING" id="349307.Mthe_0935"/>
<dbReference type="Gene3D" id="3.30.230.10">
    <property type="match status" value="1"/>
</dbReference>
<keyword evidence="1" id="KW-0808">Transferase</keyword>
<dbReference type="AlphaFoldDB" id="A0B7P9"/>
<dbReference type="Pfam" id="PF00288">
    <property type="entry name" value="GHMP_kinases_N"/>
    <property type="match status" value="1"/>
</dbReference>
<protein>
    <submittedName>
        <fullName evidence="4">Beta-ribofuranosylaminobenzene 5'-phosphate synthase family</fullName>
    </submittedName>
</protein>
<dbReference type="RefSeq" id="WP_011696118.1">
    <property type="nucleotide sequence ID" value="NC_008553.1"/>
</dbReference>
<dbReference type="HOGENOM" id="CLU_519377_0_0_2"/>
<dbReference type="Proteomes" id="UP000000674">
    <property type="component" value="Chromosome"/>
</dbReference>
<dbReference type="InterPro" id="IPR014721">
    <property type="entry name" value="Ribsml_uS5_D2-typ_fold_subgr"/>
</dbReference>
<dbReference type="PANTHER" id="PTHR20861:SF6">
    <property type="entry name" value="BETA-RIBOFURANOSYLPHENOL 5'-PHOSPHATE SYNTHASE"/>
    <property type="match status" value="1"/>
</dbReference>
<dbReference type="SUPFAM" id="SSF54211">
    <property type="entry name" value="Ribosomal protein S5 domain 2-like"/>
    <property type="match status" value="1"/>
</dbReference>
<dbReference type="Pfam" id="PF08544">
    <property type="entry name" value="GHMP_kinases_C"/>
    <property type="match status" value="1"/>
</dbReference>
<dbReference type="Gene3D" id="3.40.1410.10">
    <property type="entry name" value="Chorismate lyase-like"/>
    <property type="match status" value="1"/>
</dbReference>
<dbReference type="InterPro" id="IPR006204">
    <property type="entry name" value="GHMP_kinase_N_dom"/>
</dbReference>
<dbReference type="InterPro" id="IPR004422">
    <property type="entry name" value="RFAP_synthase"/>
</dbReference>
<evidence type="ECO:0000256" key="1">
    <source>
        <dbReference type="ARBA" id="ARBA00022679"/>
    </source>
</evidence>
<dbReference type="NCBIfam" id="TIGR00144">
    <property type="entry name" value="beta_RFAP_syn"/>
    <property type="match status" value="1"/>
</dbReference>
<gene>
    <name evidence="4" type="ordered locus">Mthe_0935</name>
</gene>
<dbReference type="NCBIfam" id="NF040726">
    <property type="entry name" value="BetaRFA-P_synth"/>
    <property type="match status" value="1"/>
</dbReference>
<name>A0B7P9_METTP</name>
<dbReference type="EMBL" id="CP000477">
    <property type="protein sequence ID" value="ABK14723.1"/>
    <property type="molecule type" value="Genomic_DNA"/>
</dbReference>
<dbReference type="GeneID" id="4463328"/>
<dbReference type="InterPro" id="IPR028978">
    <property type="entry name" value="Chorismate_lyase_/UTRA_dom_sf"/>
</dbReference>
<dbReference type="Pfam" id="PF01947">
    <property type="entry name" value="Rv2949c-like"/>
    <property type="match status" value="1"/>
</dbReference>